<feature type="compositionally biased region" description="Basic and acidic residues" evidence="1">
    <location>
        <begin position="167"/>
        <end position="185"/>
    </location>
</feature>
<feature type="compositionally biased region" description="Acidic residues" evidence="1">
    <location>
        <begin position="1177"/>
        <end position="1191"/>
    </location>
</feature>
<gene>
    <name evidence="4" type="ORF">D9619_003011</name>
</gene>
<feature type="domain" description="PH" evidence="2">
    <location>
        <begin position="693"/>
        <end position="820"/>
    </location>
</feature>
<dbReference type="InterPro" id="IPR035999">
    <property type="entry name" value="Sec7_dom_sf"/>
</dbReference>
<dbReference type="InterPro" id="IPR001849">
    <property type="entry name" value="PH_domain"/>
</dbReference>
<keyword evidence="5" id="KW-1185">Reference proteome</keyword>
<dbReference type="GO" id="GO:0005085">
    <property type="term" value="F:guanyl-nucleotide exchange factor activity"/>
    <property type="evidence" value="ECO:0007669"/>
    <property type="project" value="InterPro"/>
</dbReference>
<dbReference type="InterPro" id="IPR041681">
    <property type="entry name" value="PH_9"/>
</dbReference>
<dbReference type="InterPro" id="IPR000904">
    <property type="entry name" value="Sec7_dom"/>
</dbReference>
<evidence type="ECO:0008006" key="6">
    <source>
        <dbReference type="Google" id="ProtNLM"/>
    </source>
</evidence>
<dbReference type="PROSITE" id="PS50190">
    <property type="entry name" value="SEC7"/>
    <property type="match status" value="1"/>
</dbReference>
<dbReference type="AlphaFoldDB" id="A0A8H5EU25"/>
<dbReference type="GO" id="GO:0032012">
    <property type="term" value="P:regulation of ARF protein signal transduction"/>
    <property type="evidence" value="ECO:0007669"/>
    <property type="project" value="InterPro"/>
</dbReference>
<feature type="compositionally biased region" description="Low complexity" evidence="1">
    <location>
        <begin position="324"/>
        <end position="335"/>
    </location>
</feature>
<name>A0A8H5EU25_9AGAR</name>
<dbReference type="SMART" id="SM00222">
    <property type="entry name" value="Sec7"/>
    <property type="match status" value="1"/>
</dbReference>
<sequence>MTATTTPTTQSPSRLFSLPYRNRKRSAGPNGSVAPTRVVDDSTPTVQNSFSRPHTPVIPFDKALPPTPLEEPVPVDLKSTSIEGTARLSASPAPSIRIQTHKLSSGNSSTGALAHAALGIGLPHASTSFSHEASTIPFMPSSPISVSLQPNPSIRKAKSSQRIQLRHASDTHDNISKAEQLEQRRQRGFSFTATSLLNNSGFEGKGKGRETDVAGEHISPEPKPLSRKSSFWSKKKSTRPPQSPVVPDTTVFPLPILPPMDQSSPFDISELRLSSSPTKLAGTLRPPNLPPSYSENAAGSSYALSATPRNRPTTAPSSHQGFESSSNRSVDSRSSLDPQPMLRARAQTNTPLLRRLSMGVFSSGELSPTTSSRSNVLSHSLSSSPIANTLKVESPVPKPGGNESPEEYVMRLKSRVGKVEIAGILASSADRFYAQALRSFINQFNFLDIPIDVALRKMLMEVGLPRETQQIDRVMEAFASRYMECNLGVFISEDHPYILAFSLIMLHTDTFNPSNKRKMTKADYIKNTTIPGIPVEVLDCLFDNIVFAPFIYIEDPVDSNGQTSPFPSDPNHGGGLTSPASAAPSVSGTGSFKIGNKVDPYFLITNNLLQPLRVDVNALIPFDNPFTYEGSNGPWNEHKVHDSFLHAPVVDVNVPLAPRTMFGLGSVNSMHLSPIAASSSSSVNSKFELCSVQLTKVGLLNRKDDFLEGGKKASNRKWRTCSIILTGYQLLLFRGPNWASTLSNPFDKESQPLDGACLTELFRPDESFSLKDAIAIYDRTYTKYEHTMRLVLPDGRQILFQAHDNDNLNDWIAMINYASTFKSTGVRMRPPGLSGEDVMLTGVAAATSHLHDMQSRSGLRRPRSWDNDAAQDLMDMLSGHTGEQPLLKRRVTTSERNSYDMDPPVAPEIEGAEQFKATFDQVKADLAASSWSSSPDGLWTENGTACVSPSQSATSLHSNNVGLASRSQIIQNTVGELDAKIKSLQSDLDVDLRLARNISVLTPFQKSTRSRLATAIQGMSKRIALARIEIEKTKCYRDVLQCDLASEGRTWNHSKQLALQAAKETLQSRKDLPPIDTSTPPAHVADVTSPLRSAGTTRPSHHPNSSTDDSFHSATDFGMDWPSSDDMKSLSTTNKSLGKPTLSRASSGVSDVLPLRHLSPTGVQRPLSHPETSSSIDDLDDPSVGEEEQAEEWNRTRCAQRVSLIHVPPNIGLLTRLRSTVDQS</sequence>
<comment type="caution">
    <text evidence="4">The sequence shown here is derived from an EMBL/GenBank/DDBJ whole genome shotgun (WGS) entry which is preliminary data.</text>
</comment>
<evidence type="ECO:0000259" key="2">
    <source>
        <dbReference type="PROSITE" id="PS50003"/>
    </source>
</evidence>
<dbReference type="Gene3D" id="1.10.1000.11">
    <property type="entry name" value="Arf Nucleotide-binding Site Opener,domain 2"/>
    <property type="match status" value="1"/>
</dbReference>
<dbReference type="Pfam" id="PF15410">
    <property type="entry name" value="PH_9"/>
    <property type="match status" value="1"/>
</dbReference>
<organism evidence="4 5">
    <name type="scientific">Psilocybe cf. subviscida</name>
    <dbReference type="NCBI Taxonomy" id="2480587"/>
    <lineage>
        <taxon>Eukaryota</taxon>
        <taxon>Fungi</taxon>
        <taxon>Dikarya</taxon>
        <taxon>Basidiomycota</taxon>
        <taxon>Agaricomycotina</taxon>
        <taxon>Agaricomycetes</taxon>
        <taxon>Agaricomycetidae</taxon>
        <taxon>Agaricales</taxon>
        <taxon>Agaricineae</taxon>
        <taxon>Strophariaceae</taxon>
        <taxon>Psilocybe</taxon>
    </lineage>
</organism>
<feature type="compositionally biased region" description="Basic and acidic residues" evidence="1">
    <location>
        <begin position="204"/>
        <end position="220"/>
    </location>
</feature>
<evidence type="ECO:0000256" key="1">
    <source>
        <dbReference type="SAM" id="MobiDB-lite"/>
    </source>
</evidence>
<dbReference type="CDD" id="cd00171">
    <property type="entry name" value="Sec7"/>
    <property type="match status" value="1"/>
</dbReference>
<evidence type="ECO:0000313" key="4">
    <source>
        <dbReference type="EMBL" id="KAF5312404.1"/>
    </source>
</evidence>
<protein>
    <recommendedName>
        <fullName evidence="6">SEC7 domain-containing protein</fullName>
    </recommendedName>
</protein>
<proteinExistence type="predicted"/>
<evidence type="ECO:0000259" key="3">
    <source>
        <dbReference type="PROSITE" id="PS50190"/>
    </source>
</evidence>
<feature type="region of interest" description="Disordered" evidence="1">
    <location>
        <begin position="1070"/>
        <end position="1114"/>
    </location>
</feature>
<feature type="domain" description="SEC7" evidence="3">
    <location>
        <begin position="381"/>
        <end position="533"/>
    </location>
</feature>
<dbReference type="EMBL" id="JAACJJ010000056">
    <property type="protein sequence ID" value="KAF5312404.1"/>
    <property type="molecule type" value="Genomic_DNA"/>
</dbReference>
<dbReference type="OrthoDB" id="430364at2759"/>
<feature type="compositionally biased region" description="Polar residues" evidence="1">
    <location>
        <begin position="42"/>
        <end position="52"/>
    </location>
</feature>
<accession>A0A8H5EU25</accession>
<feature type="region of interest" description="Disordered" evidence="1">
    <location>
        <begin position="165"/>
        <end position="258"/>
    </location>
</feature>
<feature type="compositionally biased region" description="Polar residues" evidence="1">
    <location>
        <begin position="1090"/>
        <end position="1108"/>
    </location>
</feature>
<dbReference type="PANTHER" id="PTHR10663">
    <property type="entry name" value="GUANYL-NUCLEOTIDE EXCHANGE FACTOR"/>
    <property type="match status" value="1"/>
</dbReference>
<dbReference type="SUPFAM" id="SSF48425">
    <property type="entry name" value="Sec7 domain"/>
    <property type="match status" value="1"/>
</dbReference>
<feature type="region of interest" description="Disordered" evidence="1">
    <location>
        <begin position="1128"/>
        <end position="1195"/>
    </location>
</feature>
<dbReference type="Pfam" id="PF01369">
    <property type="entry name" value="Sec7"/>
    <property type="match status" value="1"/>
</dbReference>
<reference evidence="4 5" key="1">
    <citation type="journal article" date="2020" name="ISME J.">
        <title>Uncovering the hidden diversity of litter-decomposition mechanisms in mushroom-forming fungi.</title>
        <authorList>
            <person name="Floudas D."/>
            <person name="Bentzer J."/>
            <person name="Ahren D."/>
            <person name="Johansson T."/>
            <person name="Persson P."/>
            <person name="Tunlid A."/>
        </authorList>
    </citation>
    <scope>NUCLEOTIDE SEQUENCE [LARGE SCALE GENOMIC DNA]</scope>
    <source>
        <strain evidence="4 5">CBS 101986</strain>
    </source>
</reference>
<dbReference type="InterPro" id="IPR011993">
    <property type="entry name" value="PH-like_dom_sf"/>
</dbReference>
<evidence type="ECO:0000313" key="5">
    <source>
        <dbReference type="Proteomes" id="UP000567179"/>
    </source>
</evidence>
<feature type="region of interest" description="Disordered" evidence="1">
    <location>
        <begin position="277"/>
        <end position="340"/>
    </location>
</feature>
<dbReference type="Gene3D" id="2.30.29.30">
    <property type="entry name" value="Pleckstrin-homology domain (PH domain)/Phosphotyrosine-binding domain (PTB)"/>
    <property type="match status" value="1"/>
</dbReference>
<feature type="compositionally biased region" description="Polar residues" evidence="1">
    <location>
        <begin position="291"/>
        <end position="323"/>
    </location>
</feature>
<dbReference type="PROSITE" id="PS50003">
    <property type="entry name" value="PH_DOMAIN"/>
    <property type="match status" value="1"/>
</dbReference>
<dbReference type="PANTHER" id="PTHR10663:SF405">
    <property type="entry name" value="ARF GUANINE NUCLEOTIDE EXCHANGE FACTOR SYT1"/>
    <property type="match status" value="1"/>
</dbReference>
<dbReference type="SUPFAM" id="SSF50729">
    <property type="entry name" value="PH domain-like"/>
    <property type="match status" value="1"/>
</dbReference>
<dbReference type="InterPro" id="IPR023394">
    <property type="entry name" value="Sec7_C_sf"/>
</dbReference>
<dbReference type="SMART" id="SM00233">
    <property type="entry name" value="PH"/>
    <property type="match status" value="1"/>
</dbReference>
<dbReference type="Proteomes" id="UP000567179">
    <property type="component" value="Unassembled WGS sequence"/>
</dbReference>
<feature type="compositionally biased region" description="Polar residues" evidence="1">
    <location>
        <begin position="189"/>
        <end position="201"/>
    </location>
</feature>
<feature type="region of interest" description="Disordered" evidence="1">
    <location>
        <begin position="561"/>
        <end position="582"/>
    </location>
</feature>
<feature type="region of interest" description="Disordered" evidence="1">
    <location>
        <begin position="1"/>
        <end position="65"/>
    </location>
</feature>